<dbReference type="EMBL" id="PJEX01000348">
    <property type="protein sequence ID" value="TKW50935.1"/>
    <property type="molecule type" value="Genomic_DNA"/>
</dbReference>
<keyword evidence="3" id="KW-0812">Transmembrane</keyword>
<keyword evidence="4" id="KW-1133">Transmembrane helix</keyword>
<dbReference type="STRING" id="1306861.A0A4U6X6L1"/>
<sequence length="132" mass="14763">MLAPDAELEDCLRWAKNDAIFGDLVIKIPRALDRLKAEFSQLMQVPSNLFLNKIGKHVVVPVHLCIIPAATAARRNYAGFLAIRFLLGFVEAAYFPGCLCYLSCWYTREEPGLRTRALRTADGAGRVEPQAR</sequence>
<evidence type="ECO:0000313" key="6">
    <source>
        <dbReference type="EMBL" id="TKW50935.1"/>
    </source>
</evidence>
<protein>
    <submittedName>
        <fullName evidence="6">Uncharacterized protein</fullName>
    </submittedName>
</protein>
<dbReference type="GO" id="GO:0022857">
    <property type="term" value="F:transmembrane transporter activity"/>
    <property type="evidence" value="ECO:0007669"/>
    <property type="project" value="TreeGrafter"/>
</dbReference>
<keyword evidence="5" id="KW-0472">Membrane</keyword>
<reference evidence="6 7" key="1">
    <citation type="journal article" date="2019" name="PLoS ONE">
        <title>Comparative genome analysis indicates high evolutionary potential of pathogenicity genes in Colletotrichum tanaceti.</title>
        <authorList>
            <person name="Lelwala R.V."/>
            <person name="Korhonen P.K."/>
            <person name="Young N.D."/>
            <person name="Scott J.B."/>
            <person name="Ades P.A."/>
            <person name="Gasser R.B."/>
            <person name="Taylor P.W.J."/>
        </authorList>
    </citation>
    <scope>NUCLEOTIDE SEQUENCE [LARGE SCALE GENOMIC DNA]</scope>
    <source>
        <strain evidence="6">BRIP57314</strain>
    </source>
</reference>
<dbReference type="AlphaFoldDB" id="A0A4U6X6L1"/>
<evidence type="ECO:0000256" key="3">
    <source>
        <dbReference type="ARBA" id="ARBA00022692"/>
    </source>
</evidence>
<dbReference type="PANTHER" id="PTHR43791">
    <property type="entry name" value="PERMEASE-RELATED"/>
    <property type="match status" value="1"/>
</dbReference>
<comment type="caution">
    <text evidence="6">The sequence shown here is derived from an EMBL/GenBank/DDBJ whole genome shotgun (WGS) entry which is preliminary data.</text>
</comment>
<comment type="subcellular location">
    <subcellularLocation>
        <location evidence="1">Membrane</location>
        <topology evidence="1">Multi-pass membrane protein</topology>
    </subcellularLocation>
</comment>
<evidence type="ECO:0000256" key="2">
    <source>
        <dbReference type="ARBA" id="ARBA00022448"/>
    </source>
</evidence>
<dbReference type="Gene3D" id="1.20.1250.20">
    <property type="entry name" value="MFS general substrate transporter like domains"/>
    <property type="match status" value="1"/>
</dbReference>
<dbReference type="Proteomes" id="UP000310108">
    <property type="component" value="Unassembled WGS sequence"/>
</dbReference>
<gene>
    <name evidence="6" type="ORF">CTA1_3443</name>
</gene>
<evidence type="ECO:0000313" key="7">
    <source>
        <dbReference type="Proteomes" id="UP000310108"/>
    </source>
</evidence>
<evidence type="ECO:0000256" key="4">
    <source>
        <dbReference type="ARBA" id="ARBA00022989"/>
    </source>
</evidence>
<evidence type="ECO:0000256" key="5">
    <source>
        <dbReference type="ARBA" id="ARBA00023136"/>
    </source>
</evidence>
<keyword evidence="2" id="KW-0813">Transport</keyword>
<dbReference type="GO" id="GO:0016020">
    <property type="term" value="C:membrane"/>
    <property type="evidence" value="ECO:0007669"/>
    <property type="project" value="UniProtKB-SubCell"/>
</dbReference>
<dbReference type="PANTHER" id="PTHR43791:SF92">
    <property type="entry name" value="AGL026WP"/>
    <property type="match status" value="1"/>
</dbReference>
<dbReference type="SUPFAM" id="SSF103473">
    <property type="entry name" value="MFS general substrate transporter"/>
    <property type="match status" value="1"/>
</dbReference>
<organism evidence="6 7">
    <name type="scientific">Colletotrichum tanaceti</name>
    <dbReference type="NCBI Taxonomy" id="1306861"/>
    <lineage>
        <taxon>Eukaryota</taxon>
        <taxon>Fungi</taxon>
        <taxon>Dikarya</taxon>
        <taxon>Ascomycota</taxon>
        <taxon>Pezizomycotina</taxon>
        <taxon>Sordariomycetes</taxon>
        <taxon>Hypocreomycetidae</taxon>
        <taxon>Glomerellales</taxon>
        <taxon>Glomerellaceae</taxon>
        <taxon>Colletotrichum</taxon>
        <taxon>Colletotrichum destructivum species complex</taxon>
    </lineage>
</organism>
<keyword evidence="7" id="KW-1185">Reference proteome</keyword>
<dbReference type="InterPro" id="IPR036259">
    <property type="entry name" value="MFS_trans_sf"/>
</dbReference>
<accession>A0A4U6X6L1</accession>
<evidence type="ECO:0000256" key="1">
    <source>
        <dbReference type="ARBA" id="ARBA00004141"/>
    </source>
</evidence>
<proteinExistence type="predicted"/>
<name>A0A4U6X6L1_9PEZI</name>